<dbReference type="EMBL" id="CACTIH010003718">
    <property type="protein sequence ID" value="CAA2983095.1"/>
    <property type="molecule type" value="Genomic_DNA"/>
</dbReference>
<feature type="disulfide bond" evidence="1">
    <location>
        <begin position="167"/>
        <end position="176"/>
    </location>
</feature>
<dbReference type="Proteomes" id="UP000594638">
    <property type="component" value="Unassembled WGS sequence"/>
</dbReference>
<dbReference type="Gramene" id="OE9A026352T1">
    <property type="protein sequence ID" value="OE9A026352C1"/>
    <property type="gene ID" value="OE9A026352"/>
</dbReference>
<feature type="disulfide bond" evidence="1">
    <location>
        <begin position="148"/>
        <end position="158"/>
    </location>
</feature>
<keyword evidence="5" id="KW-1185">Reference proteome</keyword>
<sequence length="188" mass="20400">MFCIQKWKCSYTLAATIALIFASLSVVHFFLYPVVPSPDYFSLSQGHTSCVPVDGSTEKIKKSTPINGPIRCGKLTFPVNGSIEGSNEDTGQNLQPMVDLNVQFPADLHNAVSHRGAPWKAEIGRWLSGCNSNTKVVKIVEKIGGNSCKNECSGQGVCNYELSQCNCFHGFSGEGCLERLNLSCNYPG</sequence>
<name>A0A8S0RTD9_OLEEU</name>
<dbReference type="AlphaFoldDB" id="A0A8S0RTD9"/>
<accession>A0A8S0RTD9</accession>
<proteinExistence type="predicted"/>
<keyword evidence="1" id="KW-1015">Disulfide bond</keyword>
<keyword evidence="2" id="KW-0812">Transmembrane</keyword>
<organism evidence="4 5">
    <name type="scientific">Olea europaea subsp. europaea</name>
    <dbReference type="NCBI Taxonomy" id="158383"/>
    <lineage>
        <taxon>Eukaryota</taxon>
        <taxon>Viridiplantae</taxon>
        <taxon>Streptophyta</taxon>
        <taxon>Embryophyta</taxon>
        <taxon>Tracheophyta</taxon>
        <taxon>Spermatophyta</taxon>
        <taxon>Magnoliopsida</taxon>
        <taxon>eudicotyledons</taxon>
        <taxon>Gunneridae</taxon>
        <taxon>Pentapetalae</taxon>
        <taxon>asterids</taxon>
        <taxon>lamiids</taxon>
        <taxon>Lamiales</taxon>
        <taxon>Oleaceae</taxon>
        <taxon>Oleeae</taxon>
        <taxon>Olea</taxon>
    </lineage>
</organism>
<dbReference type="OrthoDB" id="1805143at2759"/>
<feature type="domain" description="EGF-like" evidence="3">
    <location>
        <begin position="144"/>
        <end position="177"/>
    </location>
</feature>
<keyword evidence="1" id="KW-0245">EGF-like domain</keyword>
<keyword evidence="2" id="KW-1133">Transmembrane helix</keyword>
<evidence type="ECO:0000256" key="2">
    <source>
        <dbReference type="SAM" id="Phobius"/>
    </source>
</evidence>
<reference evidence="4 5" key="1">
    <citation type="submission" date="2019-12" db="EMBL/GenBank/DDBJ databases">
        <authorList>
            <person name="Alioto T."/>
            <person name="Alioto T."/>
            <person name="Gomez Garrido J."/>
        </authorList>
    </citation>
    <scope>NUCLEOTIDE SEQUENCE [LARGE SCALE GENOMIC DNA]</scope>
</reference>
<evidence type="ECO:0000313" key="4">
    <source>
        <dbReference type="EMBL" id="CAA2983095.1"/>
    </source>
</evidence>
<dbReference type="Gene3D" id="2.60.120.260">
    <property type="entry name" value="Galactose-binding domain-like"/>
    <property type="match status" value="1"/>
</dbReference>
<keyword evidence="2" id="KW-0472">Membrane</keyword>
<comment type="caution">
    <text evidence="1">Lacks conserved residue(s) required for the propagation of feature annotation.</text>
</comment>
<dbReference type="PROSITE" id="PS01186">
    <property type="entry name" value="EGF_2"/>
    <property type="match status" value="1"/>
</dbReference>
<protein>
    <submittedName>
        <fullName evidence="4">Phosphate transporter PHO1 homolog 9</fullName>
    </submittedName>
</protein>
<dbReference type="PROSITE" id="PS00022">
    <property type="entry name" value="EGF_1"/>
    <property type="match status" value="1"/>
</dbReference>
<feature type="transmembrane region" description="Helical" evidence="2">
    <location>
        <begin position="12"/>
        <end position="35"/>
    </location>
</feature>
<dbReference type="PROSITE" id="PS50026">
    <property type="entry name" value="EGF_3"/>
    <property type="match status" value="1"/>
</dbReference>
<evidence type="ECO:0000313" key="5">
    <source>
        <dbReference type="Proteomes" id="UP000594638"/>
    </source>
</evidence>
<gene>
    <name evidence="4" type="ORF">OLEA9_A026352</name>
</gene>
<comment type="caution">
    <text evidence="4">The sequence shown here is derived from an EMBL/GenBank/DDBJ whole genome shotgun (WGS) entry which is preliminary data.</text>
</comment>
<evidence type="ECO:0000259" key="3">
    <source>
        <dbReference type="PROSITE" id="PS50026"/>
    </source>
</evidence>
<evidence type="ECO:0000256" key="1">
    <source>
        <dbReference type="PROSITE-ProRule" id="PRU00076"/>
    </source>
</evidence>
<dbReference type="InterPro" id="IPR000742">
    <property type="entry name" value="EGF"/>
</dbReference>